<dbReference type="InterPro" id="IPR011701">
    <property type="entry name" value="MFS"/>
</dbReference>
<keyword evidence="3 8" id="KW-0812">Transmembrane</keyword>
<feature type="transmembrane region" description="Helical" evidence="8">
    <location>
        <begin position="321"/>
        <end position="338"/>
    </location>
</feature>
<dbReference type="PANTHER" id="PTHR43791">
    <property type="entry name" value="PERMEASE-RELATED"/>
    <property type="match status" value="1"/>
</dbReference>
<dbReference type="FunFam" id="1.20.1250.20:FF:000064">
    <property type="entry name" value="MFS allantoate transporter"/>
    <property type="match status" value="1"/>
</dbReference>
<dbReference type="InterPro" id="IPR036259">
    <property type="entry name" value="MFS_trans_sf"/>
</dbReference>
<dbReference type="GO" id="GO:0016020">
    <property type="term" value="C:membrane"/>
    <property type="evidence" value="ECO:0007669"/>
    <property type="project" value="UniProtKB-SubCell"/>
</dbReference>
<feature type="transmembrane region" description="Helical" evidence="8">
    <location>
        <begin position="288"/>
        <end position="309"/>
    </location>
</feature>
<dbReference type="OrthoDB" id="6730379at2759"/>
<dbReference type="AlphaFoldDB" id="M3C6W8"/>
<sequence>MLTSTCDDEKKVPITQQVGSENVDYHHHQQQGVSLQDEEEDKAAEKRVLRKIDLIVLPMMCLVFFTQYLDKQSLSYASVYGLLTDLHLSSHQFSWLTSCFYLAQLASEGPFIYLMSRFPIAKFVALTVIVWGGVCMCLAAPQNFAGFAAVRCLLGFAEGAVSPAFITITSIWYKKDEHPLRVGMWVTCNGLAQIVGSLMMYGIGEHLNHLSLAPWRIMFLVCGAITIFAGILFFCAMPSGPDTAWFLTPSERKIASQRLFSQHDGGDKTSFSLQQFSEAFFDCKTFHVFLFGLLVTFSSPVLTFASLVIKNLGYTPSQTLLYGSPSGAIQILFIWLGIAGCIQFPQRRNLIVLLLCIVPLTGCILLTILPPLSSGWGIIIASWLASVISSQFSILMSLSASNVRGNTKKACVNAVFFVGYSTGCIAAPQLWTQPPRYRAGVICALVDWGLVYLVVPSYWYLCWRDNRQREREGGDGNGGGFEEGADRTDKEDRSFRYTT</sequence>
<keyword evidence="5 8" id="KW-0472">Membrane</keyword>
<keyword evidence="2" id="KW-0813">Transport</keyword>
<dbReference type="Gene3D" id="1.20.1250.20">
    <property type="entry name" value="MFS general substrate transporter like domains"/>
    <property type="match status" value="1"/>
</dbReference>
<evidence type="ECO:0000256" key="1">
    <source>
        <dbReference type="ARBA" id="ARBA00004141"/>
    </source>
</evidence>
<dbReference type="PANTHER" id="PTHR43791:SF103">
    <property type="entry name" value="MAJOR FACILITATOR SUPERFAMILY (MFS) PROFILE DOMAIN-CONTAINING PROTEIN-RELATED"/>
    <property type="match status" value="1"/>
</dbReference>
<reference evidence="9 10" key="1">
    <citation type="journal article" date="2012" name="PLoS Pathog.">
        <title>Diverse lifestyles and strategies of plant pathogenesis encoded in the genomes of eighteen Dothideomycetes fungi.</title>
        <authorList>
            <person name="Ohm R.A."/>
            <person name="Feau N."/>
            <person name="Henrissat B."/>
            <person name="Schoch C.L."/>
            <person name="Horwitz B.A."/>
            <person name="Barry K.W."/>
            <person name="Condon B.J."/>
            <person name="Copeland A.C."/>
            <person name="Dhillon B."/>
            <person name="Glaser F."/>
            <person name="Hesse C.N."/>
            <person name="Kosti I."/>
            <person name="LaButti K."/>
            <person name="Lindquist E.A."/>
            <person name="Lucas S."/>
            <person name="Salamov A.A."/>
            <person name="Bradshaw R.E."/>
            <person name="Ciuffetti L."/>
            <person name="Hamelin R.C."/>
            <person name="Kema G.H.J."/>
            <person name="Lawrence C."/>
            <person name="Scott J.A."/>
            <person name="Spatafora J.W."/>
            <person name="Turgeon B.G."/>
            <person name="de Wit P.J.G.M."/>
            <person name="Zhong S."/>
            <person name="Goodwin S.B."/>
            <person name="Grigoriev I.V."/>
        </authorList>
    </citation>
    <scope>NUCLEOTIDE SEQUENCE [LARGE SCALE GENOMIC DNA]</scope>
    <source>
        <strain evidence="9 10">SO2202</strain>
    </source>
</reference>
<feature type="transmembrane region" description="Helical" evidence="8">
    <location>
        <begin position="93"/>
        <end position="116"/>
    </location>
</feature>
<comment type="subcellular location">
    <subcellularLocation>
        <location evidence="1">Membrane</location>
        <topology evidence="1">Multi-pass membrane protein</topology>
    </subcellularLocation>
</comment>
<feature type="transmembrane region" description="Helical" evidence="8">
    <location>
        <begin position="182"/>
        <end position="203"/>
    </location>
</feature>
<keyword evidence="4 8" id="KW-1133">Transmembrane helix</keyword>
<feature type="transmembrane region" description="Helical" evidence="8">
    <location>
        <begin position="52"/>
        <end position="69"/>
    </location>
</feature>
<feature type="transmembrane region" description="Helical" evidence="8">
    <location>
        <begin position="123"/>
        <end position="142"/>
    </location>
</feature>
<feature type="transmembrane region" description="Helical" evidence="8">
    <location>
        <begin position="215"/>
        <end position="236"/>
    </location>
</feature>
<feature type="region of interest" description="Disordered" evidence="7">
    <location>
        <begin position="471"/>
        <end position="499"/>
    </location>
</feature>
<gene>
    <name evidence="9" type="ORF">SEPMUDRAFT_61408</name>
</gene>
<evidence type="ECO:0000256" key="7">
    <source>
        <dbReference type="SAM" id="MobiDB-lite"/>
    </source>
</evidence>
<evidence type="ECO:0000256" key="3">
    <source>
        <dbReference type="ARBA" id="ARBA00022692"/>
    </source>
</evidence>
<feature type="transmembrane region" description="Helical" evidence="8">
    <location>
        <begin position="350"/>
        <end position="369"/>
    </location>
</feature>
<evidence type="ECO:0000256" key="8">
    <source>
        <dbReference type="SAM" id="Phobius"/>
    </source>
</evidence>
<feature type="transmembrane region" description="Helical" evidence="8">
    <location>
        <begin position="410"/>
        <end position="431"/>
    </location>
</feature>
<dbReference type="GeneID" id="27906698"/>
<evidence type="ECO:0000313" key="10">
    <source>
        <dbReference type="Proteomes" id="UP000016931"/>
    </source>
</evidence>
<dbReference type="GO" id="GO:0022857">
    <property type="term" value="F:transmembrane transporter activity"/>
    <property type="evidence" value="ECO:0007669"/>
    <property type="project" value="InterPro"/>
</dbReference>
<dbReference type="Proteomes" id="UP000016931">
    <property type="component" value="Unassembled WGS sequence"/>
</dbReference>
<name>M3C6W8_SPHMS</name>
<organism evidence="9 10">
    <name type="scientific">Sphaerulina musiva (strain SO2202)</name>
    <name type="common">Poplar stem canker fungus</name>
    <name type="synonym">Septoria musiva</name>
    <dbReference type="NCBI Taxonomy" id="692275"/>
    <lineage>
        <taxon>Eukaryota</taxon>
        <taxon>Fungi</taxon>
        <taxon>Dikarya</taxon>
        <taxon>Ascomycota</taxon>
        <taxon>Pezizomycotina</taxon>
        <taxon>Dothideomycetes</taxon>
        <taxon>Dothideomycetidae</taxon>
        <taxon>Mycosphaerellales</taxon>
        <taxon>Mycosphaerellaceae</taxon>
        <taxon>Sphaerulina</taxon>
    </lineage>
</organism>
<comment type="similarity">
    <text evidence="6">Belongs to the major facilitator superfamily. Allantoate permease family.</text>
</comment>
<dbReference type="OMA" id="YCAGCIG"/>
<evidence type="ECO:0000313" key="9">
    <source>
        <dbReference type="EMBL" id="EMF15981.1"/>
    </source>
</evidence>
<proteinExistence type="inferred from homology"/>
<feature type="transmembrane region" description="Helical" evidence="8">
    <location>
        <begin position="437"/>
        <end position="461"/>
    </location>
</feature>
<feature type="compositionally biased region" description="Basic and acidic residues" evidence="7">
    <location>
        <begin position="484"/>
        <end position="499"/>
    </location>
</feature>
<evidence type="ECO:0000256" key="2">
    <source>
        <dbReference type="ARBA" id="ARBA00022448"/>
    </source>
</evidence>
<evidence type="ECO:0000256" key="4">
    <source>
        <dbReference type="ARBA" id="ARBA00022989"/>
    </source>
</evidence>
<feature type="transmembrane region" description="Helical" evidence="8">
    <location>
        <begin position="148"/>
        <end position="173"/>
    </location>
</feature>
<feature type="transmembrane region" description="Helical" evidence="8">
    <location>
        <begin position="375"/>
        <end position="398"/>
    </location>
</feature>
<dbReference type="HOGENOM" id="CLU_001265_0_5_1"/>
<dbReference type="RefSeq" id="XP_016764102.1">
    <property type="nucleotide sequence ID" value="XM_016909561.1"/>
</dbReference>
<dbReference type="eggNOG" id="KOG2533">
    <property type="taxonomic scope" value="Eukaryota"/>
</dbReference>
<dbReference type="SUPFAM" id="SSF103473">
    <property type="entry name" value="MFS general substrate transporter"/>
    <property type="match status" value="1"/>
</dbReference>
<evidence type="ECO:0000256" key="6">
    <source>
        <dbReference type="ARBA" id="ARBA00037968"/>
    </source>
</evidence>
<accession>M3C6W8</accession>
<dbReference type="Pfam" id="PF07690">
    <property type="entry name" value="MFS_1"/>
    <property type="match status" value="1"/>
</dbReference>
<dbReference type="EMBL" id="KB456261">
    <property type="protein sequence ID" value="EMF15981.1"/>
    <property type="molecule type" value="Genomic_DNA"/>
</dbReference>
<protein>
    <submittedName>
        <fullName evidence="9">Membrane transporter</fullName>
    </submittedName>
</protein>
<keyword evidence="10" id="KW-1185">Reference proteome</keyword>
<evidence type="ECO:0000256" key="5">
    <source>
        <dbReference type="ARBA" id="ARBA00023136"/>
    </source>
</evidence>